<dbReference type="Pfam" id="PF00535">
    <property type="entry name" value="Glycos_transf_2"/>
    <property type="match status" value="1"/>
</dbReference>
<accession>A0A6N7IZJ8</accession>
<dbReference type="SUPFAM" id="SSF53448">
    <property type="entry name" value="Nucleotide-diphospho-sugar transferases"/>
    <property type="match status" value="1"/>
</dbReference>
<dbReference type="Gene3D" id="3.90.550.10">
    <property type="entry name" value="Spore Coat Polysaccharide Biosynthesis Protein SpsA, Chain A"/>
    <property type="match status" value="1"/>
</dbReference>
<protein>
    <submittedName>
        <fullName evidence="2">Glycosyltransferase family 2 protein</fullName>
    </submittedName>
</protein>
<dbReference type="CDD" id="cd00761">
    <property type="entry name" value="Glyco_tranf_GTA_type"/>
    <property type="match status" value="1"/>
</dbReference>
<dbReference type="EMBL" id="VOGC01000006">
    <property type="protein sequence ID" value="MQN01734.1"/>
    <property type="molecule type" value="Genomic_DNA"/>
</dbReference>
<reference evidence="2" key="1">
    <citation type="journal article" date="2020" name="Appl. Environ. Microbiol.">
        <title>Medium-Chain Fatty Acid Synthesis by 'Candidatus Weimeria bifida' gen. nov., sp. nov., and 'Candidatus Pseudoramibacter fermentans' sp. nov.</title>
        <authorList>
            <person name="Scarborough M.J."/>
            <person name="Myers K.S."/>
            <person name="Donohue T.J."/>
            <person name="Noguera D.R."/>
        </authorList>
    </citation>
    <scope>NUCLEOTIDE SEQUENCE</scope>
    <source>
        <strain evidence="2">LCO1.1</strain>
    </source>
</reference>
<proteinExistence type="predicted"/>
<dbReference type="InterPro" id="IPR029044">
    <property type="entry name" value="Nucleotide-diphossugar_trans"/>
</dbReference>
<evidence type="ECO:0000313" key="3">
    <source>
        <dbReference type="Proteomes" id="UP000460257"/>
    </source>
</evidence>
<sequence length="246" mass="28137">MKNDINAGTASRLLQFADAMDAMKLAGGQIYYFVLDYDSDSSVWDKVLYAFEQMFSYLDTQLLIIDIPEKYTRRKDFEQVNAVIDRFCIKCQGIIKYVNENGAESTLFKHIGVYISGNDVKLAPYIKKAKESGIIIKKASDWVKDFSDSPFLTKSGSRKPLISICIPTFNRAGCLILTIESIIKQNEFKRGLVEIVISDNNSDDETEKIGRFYADQFSMIRYFRNDKNILDGNFRLVLKRGSRCQS</sequence>
<evidence type="ECO:0000313" key="2">
    <source>
        <dbReference type="EMBL" id="MQN01734.1"/>
    </source>
</evidence>
<evidence type="ECO:0000259" key="1">
    <source>
        <dbReference type="Pfam" id="PF00535"/>
    </source>
</evidence>
<gene>
    <name evidence="2" type="ORF">FRC54_07425</name>
</gene>
<name>A0A6N7IZJ8_9FIRM</name>
<dbReference type="InterPro" id="IPR001173">
    <property type="entry name" value="Glyco_trans_2-like"/>
</dbReference>
<dbReference type="AlphaFoldDB" id="A0A6N7IZJ8"/>
<dbReference type="PANTHER" id="PTHR22916:SF3">
    <property type="entry name" value="UDP-GLCNAC:BETAGAL BETA-1,3-N-ACETYLGLUCOSAMINYLTRANSFERASE-LIKE PROTEIN 1"/>
    <property type="match status" value="1"/>
</dbReference>
<feature type="domain" description="Glycosyltransferase 2-like" evidence="1">
    <location>
        <begin position="163"/>
        <end position="229"/>
    </location>
</feature>
<organism evidence="2 3">
    <name type="scientific">Candidatus Weimeria bifida</name>
    <dbReference type="NCBI Taxonomy" id="2599074"/>
    <lineage>
        <taxon>Bacteria</taxon>
        <taxon>Bacillati</taxon>
        <taxon>Bacillota</taxon>
        <taxon>Clostridia</taxon>
        <taxon>Lachnospirales</taxon>
        <taxon>Lachnospiraceae</taxon>
        <taxon>Candidatus Weimeria</taxon>
    </lineage>
</organism>
<dbReference type="GO" id="GO:0016758">
    <property type="term" value="F:hexosyltransferase activity"/>
    <property type="evidence" value="ECO:0007669"/>
    <property type="project" value="UniProtKB-ARBA"/>
</dbReference>
<dbReference type="Proteomes" id="UP000460257">
    <property type="component" value="Unassembled WGS sequence"/>
</dbReference>
<dbReference type="PANTHER" id="PTHR22916">
    <property type="entry name" value="GLYCOSYLTRANSFERASE"/>
    <property type="match status" value="1"/>
</dbReference>
<comment type="caution">
    <text evidence="2">The sequence shown here is derived from an EMBL/GenBank/DDBJ whole genome shotgun (WGS) entry which is preliminary data.</text>
</comment>
<keyword evidence="3" id="KW-1185">Reference proteome</keyword>